<dbReference type="NCBIfam" id="TIGR03506">
    <property type="entry name" value="FlgEFG_subfam"/>
    <property type="match status" value="1"/>
</dbReference>
<dbReference type="InterPro" id="IPR012836">
    <property type="entry name" value="FlgF"/>
</dbReference>
<dbReference type="Pfam" id="PF22692">
    <property type="entry name" value="LlgE_F_G_D1"/>
    <property type="match status" value="1"/>
</dbReference>
<organism evidence="8 9">
    <name type="scientific">Phaeobacter italicus</name>
    <dbReference type="NCBI Taxonomy" id="481446"/>
    <lineage>
        <taxon>Bacteria</taxon>
        <taxon>Pseudomonadati</taxon>
        <taxon>Pseudomonadota</taxon>
        <taxon>Alphaproteobacteria</taxon>
        <taxon>Rhodobacterales</taxon>
        <taxon>Roseobacteraceae</taxon>
        <taxon>Phaeobacter</taxon>
    </lineage>
</organism>
<evidence type="ECO:0000259" key="5">
    <source>
        <dbReference type="Pfam" id="PF00460"/>
    </source>
</evidence>
<evidence type="ECO:0000313" key="9">
    <source>
        <dbReference type="Proteomes" id="UP000043764"/>
    </source>
</evidence>
<proteinExistence type="inferred from homology"/>
<dbReference type="GO" id="GO:0030694">
    <property type="term" value="C:bacterial-type flagellum basal body, rod"/>
    <property type="evidence" value="ECO:0007669"/>
    <property type="project" value="UniProtKB-UniRule"/>
</dbReference>
<reference evidence="8 9" key="1">
    <citation type="submission" date="2015-05" db="EMBL/GenBank/DDBJ databases">
        <authorList>
            <person name="Rodrigo-Torres Lidia"/>
            <person name="Arahal R.David."/>
        </authorList>
    </citation>
    <scope>NUCLEOTIDE SEQUENCE [LARGE SCALE GENOMIC DNA]</scope>
    <source>
        <strain evidence="8 9">CECT 7321</strain>
    </source>
</reference>
<gene>
    <name evidence="8" type="primary">flgG_2</name>
    <name evidence="8" type="ORF">NIT7321_03281</name>
</gene>
<dbReference type="Proteomes" id="UP000043764">
    <property type="component" value="Unassembled WGS sequence"/>
</dbReference>
<dbReference type="InterPro" id="IPR037925">
    <property type="entry name" value="FlgE/F/G-like"/>
</dbReference>
<evidence type="ECO:0000259" key="7">
    <source>
        <dbReference type="Pfam" id="PF22692"/>
    </source>
</evidence>
<dbReference type="OrthoDB" id="9804559at2"/>
<protein>
    <recommendedName>
        <fullName evidence="4">Flagellar basal-body rod protein FlgF</fullName>
    </recommendedName>
</protein>
<dbReference type="Pfam" id="PF00460">
    <property type="entry name" value="Flg_bb_rod"/>
    <property type="match status" value="1"/>
</dbReference>
<dbReference type="GO" id="GO:0071978">
    <property type="term" value="P:bacterial-type flagellum-dependent swarming motility"/>
    <property type="evidence" value="ECO:0007669"/>
    <property type="project" value="TreeGrafter"/>
</dbReference>
<dbReference type="STRING" id="481446.NIT7645_02822"/>
<comment type="subunit">
    <text evidence="4">The basal body constitutes a major portion of the flagellar organelle and consists of five rings (E,L,P,S, and M) mounted on a central rod. The rod consists of about 26 subunits of FlgG in the distal portion, and FlgB, FlgC and FlgF are thought to build up the proximal portion of the rod with about 6 subunits each.</text>
</comment>
<dbReference type="GeneID" id="78398797"/>
<dbReference type="PROSITE" id="PS00588">
    <property type="entry name" value="FLAGELLA_BB_ROD"/>
    <property type="match status" value="1"/>
</dbReference>
<dbReference type="AlphaFoldDB" id="A0A0H5DL12"/>
<dbReference type="InterPro" id="IPR001444">
    <property type="entry name" value="Flag_bb_rod_N"/>
</dbReference>
<evidence type="ECO:0000256" key="3">
    <source>
        <dbReference type="ARBA" id="ARBA00023143"/>
    </source>
</evidence>
<dbReference type="InterPro" id="IPR053967">
    <property type="entry name" value="LlgE_F_G-like_D1"/>
</dbReference>
<feature type="domain" description="Flagellar hook protein FlgE/F/G-like D1" evidence="7">
    <location>
        <begin position="81"/>
        <end position="147"/>
    </location>
</feature>
<evidence type="ECO:0000313" key="8">
    <source>
        <dbReference type="EMBL" id="CRL12407.1"/>
    </source>
</evidence>
<dbReference type="InterPro" id="IPR020013">
    <property type="entry name" value="Flagellar_FlgE/F/G"/>
</dbReference>
<dbReference type="InterPro" id="IPR019776">
    <property type="entry name" value="Flagellar_basal_body_rod_CS"/>
</dbReference>
<dbReference type="PANTHER" id="PTHR30435:SF19">
    <property type="entry name" value="FLAGELLAR BASAL-BODY ROD PROTEIN FLGG"/>
    <property type="match status" value="1"/>
</dbReference>
<keyword evidence="9" id="KW-1185">Reference proteome</keyword>
<evidence type="ECO:0000256" key="2">
    <source>
        <dbReference type="ARBA" id="ARBA00009677"/>
    </source>
</evidence>
<dbReference type="PANTHER" id="PTHR30435">
    <property type="entry name" value="FLAGELLAR PROTEIN"/>
    <property type="match status" value="1"/>
</dbReference>
<dbReference type="NCBIfam" id="NF009332">
    <property type="entry name" value="PRK12690.1"/>
    <property type="match status" value="1"/>
</dbReference>
<dbReference type="NCBIfam" id="TIGR02490">
    <property type="entry name" value="flgF"/>
    <property type="match status" value="1"/>
</dbReference>
<comment type="subcellular location">
    <subcellularLocation>
        <location evidence="1 4">Bacterial flagellum basal body</location>
    </subcellularLocation>
</comment>
<sequence length="239" mass="25913">MGVTGYTTLSRQSGLMREMRVVANNIANAATTGYRSEGLIFSEFIQSAPGQESLSMARANIRNTSLAQGQLTQTGGDLDLALEGDGYFMVETPMGERLTRSGTFSTNAAGDLVTMDGYRVLDAGRAPMFVPGDAKSVKFGADGTLSVDGRALGQIGIFKPEQTHQMVREDGVMFRVDGEVEAAFETRVLQGFLEGSNVNAISEVARMVEIQRAYEMGQSFLETEDQRVRDAIKKLIKTT</sequence>
<feature type="domain" description="Flagellar basal-body/hook protein C-terminal" evidence="6">
    <location>
        <begin position="190"/>
        <end position="231"/>
    </location>
</feature>
<dbReference type="SUPFAM" id="SSF117143">
    <property type="entry name" value="Flagellar hook protein flgE"/>
    <property type="match status" value="1"/>
</dbReference>
<name>A0A0H5DL12_9RHOB</name>
<evidence type="ECO:0000259" key="6">
    <source>
        <dbReference type="Pfam" id="PF06429"/>
    </source>
</evidence>
<dbReference type="InterPro" id="IPR010930">
    <property type="entry name" value="Flg_bb/hook_C_dom"/>
</dbReference>
<evidence type="ECO:0000256" key="4">
    <source>
        <dbReference type="RuleBase" id="RU362116"/>
    </source>
</evidence>
<dbReference type="RefSeq" id="WP_008558729.1">
    <property type="nucleotide sequence ID" value="NZ_BSKQ01000001.1"/>
</dbReference>
<dbReference type="Pfam" id="PF06429">
    <property type="entry name" value="Flg_bbr_C"/>
    <property type="match status" value="1"/>
</dbReference>
<keyword evidence="3 4" id="KW-0975">Bacterial flagellum</keyword>
<accession>A0A0H5DL12</accession>
<evidence type="ECO:0000256" key="1">
    <source>
        <dbReference type="ARBA" id="ARBA00004117"/>
    </source>
</evidence>
<dbReference type="EMBL" id="CVRL01000041">
    <property type="protein sequence ID" value="CRL12407.1"/>
    <property type="molecule type" value="Genomic_DNA"/>
</dbReference>
<feature type="domain" description="Flagellar basal body rod protein N-terminal" evidence="5">
    <location>
        <begin position="6"/>
        <end position="35"/>
    </location>
</feature>
<comment type="similarity">
    <text evidence="2 4">Belongs to the flagella basal body rod proteins family.</text>
</comment>